<dbReference type="RefSeq" id="XP_064654700.1">
    <property type="nucleotide sequence ID" value="XM_064806884.1"/>
</dbReference>
<proteinExistence type="predicted"/>
<keyword evidence="3" id="KW-1185">Reference proteome</keyword>
<dbReference type="Proteomes" id="UP001337655">
    <property type="component" value="Unassembled WGS sequence"/>
</dbReference>
<dbReference type="InterPro" id="IPR011008">
    <property type="entry name" value="Dimeric_a/b-barrel"/>
</dbReference>
<dbReference type="EMBL" id="JAVRRT010000019">
    <property type="protein sequence ID" value="KAK5164452.1"/>
    <property type="molecule type" value="Genomic_DNA"/>
</dbReference>
<evidence type="ECO:0000259" key="1">
    <source>
        <dbReference type="PROSITE" id="PS51725"/>
    </source>
</evidence>
<protein>
    <recommendedName>
        <fullName evidence="1">ABM domain-containing protein</fullName>
    </recommendedName>
</protein>
<comment type="caution">
    <text evidence="2">The sequence shown here is derived from an EMBL/GenBank/DDBJ whole genome shotgun (WGS) entry which is preliminary data.</text>
</comment>
<evidence type="ECO:0000313" key="2">
    <source>
        <dbReference type="EMBL" id="KAK5164452.1"/>
    </source>
</evidence>
<reference evidence="2 3" key="1">
    <citation type="submission" date="2023-08" db="EMBL/GenBank/DDBJ databases">
        <title>Black Yeasts Isolated from many extreme environments.</title>
        <authorList>
            <person name="Coleine C."/>
            <person name="Stajich J.E."/>
            <person name="Selbmann L."/>
        </authorList>
    </citation>
    <scope>NUCLEOTIDE SEQUENCE [LARGE SCALE GENOMIC DNA]</scope>
    <source>
        <strain evidence="2 3">CCFEE 5935</strain>
    </source>
</reference>
<name>A0AAV9P0B2_9PEZI</name>
<organism evidence="2 3">
    <name type="scientific">Saxophila tyrrhenica</name>
    <dbReference type="NCBI Taxonomy" id="1690608"/>
    <lineage>
        <taxon>Eukaryota</taxon>
        <taxon>Fungi</taxon>
        <taxon>Dikarya</taxon>
        <taxon>Ascomycota</taxon>
        <taxon>Pezizomycotina</taxon>
        <taxon>Dothideomycetes</taxon>
        <taxon>Dothideomycetidae</taxon>
        <taxon>Mycosphaerellales</taxon>
        <taxon>Extremaceae</taxon>
        <taxon>Saxophila</taxon>
    </lineage>
</organism>
<sequence>MSSEVTVTAILNVKPEKIDKHHIHLTTSHTKSFLAESLDHIRANEPYILSFRVLEVPPSEDGKRQIILWERYENQAALEKHWSSLKYQEMMSEMQAEDLLVEGPMILQANVLDEVMRD</sequence>
<dbReference type="PROSITE" id="PS51725">
    <property type="entry name" value="ABM"/>
    <property type="match status" value="1"/>
</dbReference>
<dbReference type="InterPro" id="IPR007138">
    <property type="entry name" value="ABM_dom"/>
</dbReference>
<gene>
    <name evidence="2" type="ORF">LTR77_009658</name>
</gene>
<dbReference type="GeneID" id="89930988"/>
<feature type="domain" description="ABM" evidence="1">
    <location>
        <begin position="5"/>
        <end position="112"/>
    </location>
</feature>
<dbReference type="AlphaFoldDB" id="A0AAV9P0B2"/>
<evidence type="ECO:0000313" key="3">
    <source>
        <dbReference type="Proteomes" id="UP001337655"/>
    </source>
</evidence>
<dbReference type="Pfam" id="PF03992">
    <property type="entry name" value="ABM"/>
    <property type="match status" value="1"/>
</dbReference>
<dbReference type="Gene3D" id="3.30.70.100">
    <property type="match status" value="1"/>
</dbReference>
<dbReference type="SUPFAM" id="SSF54909">
    <property type="entry name" value="Dimeric alpha+beta barrel"/>
    <property type="match status" value="1"/>
</dbReference>
<accession>A0AAV9P0B2</accession>